<feature type="domain" description="Tetrapyrrole biosynthesis uroporphyrinogen III synthase" evidence="3">
    <location>
        <begin position="263"/>
        <end position="493"/>
    </location>
</feature>
<dbReference type="InterPro" id="IPR035996">
    <property type="entry name" value="4pyrrol_Methylase_sf"/>
</dbReference>
<dbReference type="Proteomes" id="UP000317638">
    <property type="component" value="Unassembled WGS sequence"/>
</dbReference>
<organism evidence="4 5">
    <name type="scientific">Tessaracoccus rhinocerotis</name>
    <dbReference type="NCBI Taxonomy" id="1689449"/>
    <lineage>
        <taxon>Bacteria</taxon>
        <taxon>Bacillati</taxon>
        <taxon>Actinomycetota</taxon>
        <taxon>Actinomycetes</taxon>
        <taxon>Propionibacteriales</taxon>
        <taxon>Propionibacteriaceae</taxon>
        <taxon>Tessaracoccus</taxon>
    </lineage>
</organism>
<dbReference type="InterPro" id="IPR014777">
    <property type="entry name" value="4pyrrole_Mease_sub1"/>
</dbReference>
<dbReference type="InterPro" id="IPR003754">
    <property type="entry name" value="4pyrrol_synth_uPrphyn_synth"/>
</dbReference>
<dbReference type="CDD" id="cd06578">
    <property type="entry name" value="HemD"/>
    <property type="match status" value="1"/>
</dbReference>
<dbReference type="FunFam" id="3.40.50.10090:FF:000001">
    <property type="entry name" value="Bifunctional uroporphyrinogen-III C-methyltransferase/uroporphyrinogen-III synthase"/>
    <property type="match status" value="1"/>
</dbReference>
<evidence type="ECO:0000313" key="5">
    <source>
        <dbReference type="Proteomes" id="UP000317638"/>
    </source>
</evidence>
<dbReference type="Pfam" id="PF00590">
    <property type="entry name" value="TP_methylase"/>
    <property type="match status" value="1"/>
</dbReference>
<keyword evidence="4" id="KW-0808">Transferase</keyword>
<evidence type="ECO:0000259" key="2">
    <source>
        <dbReference type="Pfam" id="PF00590"/>
    </source>
</evidence>
<evidence type="ECO:0000256" key="1">
    <source>
        <dbReference type="SAM" id="MobiDB-lite"/>
    </source>
</evidence>
<feature type="region of interest" description="Disordered" evidence="1">
    <location>
        <begin position="508"/>
        <end position="533"/>
    </location>
</feature>
<keyword evidence="4" id="KW-0489">Methyltransferase</keyword>
<feature type="domain" description="Tetrapyrrole methylase" evidence="2">
    <location>
        <begin position="23"/>
        <end position="210"/>
    </location>
</feature>
<dbReference type="GO" id="GO:0006780">
    <property type="term" value="P:uroporphyrinogen III biosynthetic process"/>
    <property type="evidence" value="ECO:0007669"/>
    <property type="project" value="InterPro"/>
</dbReference>
<keyword evidence="5" id="KW-1185">Reference proteome</keyword>
<dbReference type="Gene3D" id="3.40.50.10090">
    <property type="match status" value="2"/>
</dbReference>
<proteinExistence type="predicted"/>
<dbReference type="InterPro" id="IPR039793">
    <property type="entry name" value="UROS/Hem4"/>
</dbReference>
<dbReference type="Gene3D" id="3.40.1010.10">
    <property type="entry name" value="Cobalt-precorrin-4 Transmethylase, Domain 1"/>
    <property type="match status" value="1"/>
</dbReference>
<dbReference type="AlphaFoldDB" id="A0A553K1L0"/>
<feature type="compositionally biased region" description="Basic residues" evidence="1">
    <location>
        <begin position="519"/>
        <end position="533"/>
    </location>
</feature>
<protein>
    <submittedName>
        <fullName evidence="4">Bifunctional uroporphyrinogen-III C-methyltransferase/uroporphyrinogen-III synthase</fullName>
    </submittedName>
</protein>
<dbReference type="RefSeq" id="WP_143937482.1">
    <property type="nucleotide sequence ID" value="NZ_VKKG01000002.1"/>
</dbReference>
<dbReference type="OrthoDB" id="9815856at2"/>
<dbReference type="Pfam" id="PF02602">
    <property type="entry name" value="HEM4"/>
    <property type="match status" value="1"/>
</dbReference>
<dbReference type="GO" id="GO:0008168">
    <property type="term" value="F:methyltransferase activity"/>
    <property type="evidence" value="ECO:0007669"/>
    <property type="project" value="UniProtKB-KW"/>
</dbReference>
<dbReference type="PANTHER" id="PTHR40082">
    <property type="entry name" value="BLR5956 PROTEIN"/>
    <property type="match status" value="1"/>
</dbReference>
<reference evidence="4 5" key="1">
    <citation type="submission" date="2019-07" db="EMBL/GenBank/DDBJ databases">
        <authorList>
            <person name="Zhou L.-Y."/>
        </authorList>
    </citation>
    <scope>NUCLEOTIDE SEQUENCE [LARGE SCALE GENOMIC DNA]</scope>
    <source>
        <strain evidence="4 5">YIM 101269</strain>
    </source>
</reference>
<dbReference type="SUPFAM" id="SSF53790">
    <property type="entry name" value="Tetrapyrrole methylase"/>
    <property type="match status" value="1"/>
</dbReference>
<evidence type="ECO:0000313" key="4">
    <source>
        <dbReference type="EMBL" id="TRY18587.1"/>
    </source>
</evidence>
<dbReference type="GO" id="GO:0004852">
    <property type="term" value="F:uroporphyrinogen-III synthase activity"/>
    <property type="evidence" value="ECO:0007669"/>
    <property type="project" value="InterPro"/>
</dbReference>
<dbReference type="SUPFAM" id="SSF69618">
    <property type="entry name" value="HemD-like"/>
    <property type="match status" value="1"/>
</dbReference>
<dbReference type="InterPro" id="IPR000878">
    <property type="entry name" value="4pyrrol_Mease"/>
</dbReference>
<dbReference type="EMBL" id="VKKG01000002">
    <property type="protein sequence ID" value="TRY18587.1"/>
    <property type="molecule type" value="Genomic_DNA"/>
</dbReference>
<name>A0A553K1L0_9ACTN</name>
<dbReference type="InterPro" id="IPR036108">
    <property type="entry name" value="4pyrrol_syn_uPrphyn_synt_sf"/>
</dbReference>
<dbReference type="GO" id="GO:0032259">
    <property type="term" value="P:methylation"/>
    <property type="evidence" value="ECO:0007669"/>
    <property type="project" value="UniProtKB-KW"/>
</dbReference>
<gene>
    <name evidence="4" type="ORF">FOJ82_05540</name>
</gene>
<dbReference type="PANTHER" id="PTHR40082:SF1">
    <property type="entry name" value="BLR5956 PROTEIN"/>
    <property type="match status" value="1"/>
</dbReference>
<comment type="caution">
    <text evidence="4">The sequence shown here is derived from an EMBL/GenBank/DDBJ whole genome shotgun (WGS) entry which is preliminary data.</text>
</comment>
<accession>A0A553K1L0</accession>
<sequence>MSEFEFDDNDREPVDAATGPGSVTFVGAGAADISLVPIAGERAISQADLVVVDAPTAAEALANSGIRTRAEVVCVEDDEAAQLITAVDAGRHVVRLSAGDFYESRFRDVTFHAVLAKHGVRTLVVPGVSRWVSVLTYGAITPTSAFASLDASRGARSEDWPTAPTTIVWTNDEHLAAIAAQGAERFGARSDVLVLTELGTNSQKARLHTWKEVQSGKADVRGECYLVVGPGIAERERERLDWFASKPLFDWRVVIPRTKDEVDELTGHLTGYGAATEVVPTIAIEPPRTEQAMEKAVRGIVDGRYLWLVLTSPHAVGAIMERLAEYGLDSRALSGLSLAAVGRGTVESLERFGLRADLTPMGDNTVSGLALEFPAYDDLIDPLDRVLVPSADVNVQPLIDGLVPLGWEVEEVTAYRTVRALPPPPETREAIKTGTFDAVVFTSATAVRNMIGIAGKPHAAMVVAAIGPATAQACELHGLKVDVVATTPTFESVAEGLARFARARTADQVAKGLPVRKPSERRRRRRKATSPTE</sequence>
<evidence type="ECO:0000259" key="3">
    <source>
        <dbReference type="Pfam" id="PF02602"/>
    </source>
</evidence>